<dbReference type="EMBL" id="CP015506">
    <property type="protein sequence ID" value="AND42289.1"/>
    <property type="molecule type" value="Genomic_DNA"/>
</dbReference>
<dbReference type="InterPro" id="IPR050857">
    <property type="entry name" value="D-2-hydroxyacid_DH"/>
</dbReference>
<dbReference type="AlphaFoldDB" id="A0A160MG78"/>
<dbReference type="Gene3D" id="3.40.50.720">
    <property type="entry name" value="NAD(P)-binding Rossmann-like Domain"/>
    <property type="match status" value="2"/>
</dbReference>
<organism evidence="7 8">
    <name type="scientific">Cytobacillus oceanisediminis 2691</name>
    <dbReference type="NCBI Taxonomy" id="1196031"/>
    <lineage>
        <taxon>Bacteria</taxon>
        <taxon>Bacillati</taxon>
        <taxon>Bacillota</taxon>
        <taxon>Bacilli</taxon>
        <taxon>Bacillales</taxon>
        <taxon>Bacillaceae</taxon>
        <taxon>Cytobacillus</taxon>
    </lineage>
</organism>
<evidence type="ECO:0000313" key="8">
    <source>
        <dbReference type="Proteomes" id="UP000077856"/>
    </source>
</evidence>
<proteinExistence type="inferred from homology"/>
<dbReference type="STRING" id="1196031.A361_25100"/>
<keyword evidence="3" id="KW-0520">NAD</keyword>
<dbReference type="PANTHER" id="PTHR42789:SF1">
    <property type="entry name" value="D-ISOMER SPECIFIC 2-HYDROXYACID DEHYDROGENASE FAMILY PROTEIN (AFU_ORTHOLOGUE AFUA_6G10090)"/>
    <property type="match status" value="1"/>
</dbReference>
<dbReference type="FunFam" id="3.40.50.720:FF:000203">
    <property type="entry name" value="D-3-phosphoglycerate dehydrogenase (SerA)"/>
    <property type="match status" value="1"/>
</dbReference>
<dbReference type="InterPro" id="IPR036291">
    <property type="entry name" value="NAD(P)-bd_dom_sf"/>
</dbReference>
<feature type="domain" description="D-isomer specific 2-hydroxyacid dehydrogenase catalytic" evidence="5">
    <location>
        <begin position="15"/>
        <end position="318"/>
    </location>
</feature>
<evidence type="ECO:0000256" key="4">
    <source>
        <dbReference type="RuleBase" id="RU003719"/>
    </source>
</evidence>
<reference evidence="7 8" key="1">
    <citation type="submission" date="2016-04" db="EMBL/GenBank/DDBJ databases">
        <title>Complete genome sequence of Bacillus oceanisediminis strain 2691.</title>
        <authorList>
            <person name="Jeong H."/>
            <person name="Kim H.J."/>
            <person name="Lee D.-W."/>
        </authorList>
    </citation>
    <scope>NUCLEOTIDE SEQUENCE [LARGE SCALE GENOMIC DNA]</scope>
    <source>
        <strain evidence="7 8">2691</strain>
    </source>
</reference>
<protein>
    <recommendedName>
        <fullName evidence="9">Hydroxyacid dehydrogenase</fullName>
    </recommendedName>
</protein>
<evidence type="ECO:0008006" key="9">
    <source>
        <dbReference type="Google" id="ProtNLM"/>
    </source>
</evidence>
<dbReference type="SUPFAM" id="SSF52283">
    <property type="entry name" value="Formate/glycerate dehydrogenase catalytic domain-like"/>
    <property type="match status" value="1"/>
</dbReference>
<gene>
    <name evidence="7" type="ORF">A361_25100</name>
</gene>
<dbReference type="Pfam" id="PF00389">
    <property type="entry name" value="2-Hacid_dh"/>
    <property type="match status" value="1"/>
</dbReference>
<evidence type="ECO:0000313" key="7">
    <source>
        <dbReference type="EMBL" id="AND42289.1"/>
    </source>
</evidence>
<dbReference type="eggNOG" id="COG1052">
    <property type="taxonomic scope" value="Bacteria"/>
</dbReference>
<comment type="similarity">
    <text evidence="1 4">Belongs to the D-isomer specific 2-hydroxyacid dehydrogenase family.</text>
</comment>
<name>A0A160MG78_9BACI</name>
<dbReference type="InterPro" id="IPR029753">
    <property type="entry name" value="D-isomer_DH_CS"/>
</dbReference>
<dbReference type="Pfam" id="PF02826">
    <property type="entry name" value="2-Hacid_dh_C"/>
    <property type="match status" value="1"/>
</dbReference>
<dbReference type="KEGG" id="bon:A361_25100"/>
<evidence type="ECO:0000256" key="1">
    <source>
        <dbReference type="ARBA" id="ARBA00005854"/>
    </source>
</evidence>
<dbReference type="RefSeq" id="WP_019380740.1">
    <property type="nucleotide sequence ID" value="NZ_CP015506.1"/>
</dbReference>
<dbReference type="PROSITE" id="PS00670">
    <property type="entry name" value="D_2_HYDROXYACID_DH_2"/>
    <property type="match status" value="1"/>
</dbReference>
<dbReference type="SUPFAM" id="SSF51735">
    <property type="entry name" value="NAD(P)-binding Rossmann-fold domains"/>
    <property type="match status" value="1"/>
</dbReference>
<feature type="domain" description="D-isomer specific 2-hydroxyacid dehydrogenase NAD-binding" evidence="6">
    <location>
        <begin position="110"/>
        <end position="291"/>
    </location>
</feature>
<dbReference type="Proteomes" id="UP000077856">
    <property type="component" value="Chromosome"/>
</dbReference>
<dbReference type="GO" id="GO:0051287">
    <property type="term" value="F:NAD binding"/>
    <property type="evidence" value="ECO:0007669"/>
    <property type="project" value="InterPro"/>
</dbReference>
<dbReference type="InterPro" id="IPR006140">
    <property type="entry name" value="D-isomer_DH_NAD-bd"/>
</dbReference>
<evidence type="ECO:0000259" key="6">
    <source>
        <dbReference type="Pfam" id="PF02826"/>
    </source>
</evidence>
<dbReference type="PANTHER" id="PTHR42789">
    <property type="entry name" value="D-ISOMER SPECIFIC 2-HYDROXYACID DEHYDROGENASE FAMILY PROTEIN (AFU_ORTHOLOGUE AFUA_6G10090)"/>
    <property type="match status" value="1"/>
</dbReference>
<evidence type="ECO:0000256" key="3">
    <source>
        <dbReference type="ARBA" id="ARBA00023027"/>
    </source>
</evidence>
<keyword evidence="2 4" id="KW-0560">Oxidoreductase</keyword>
<evidence type="ECO:0000259" key="5">
    <source>
        <dbReference type="Pfam" id="PF00389"/>
    </source>
</evidence>
<dbReference type="InterPro" id="IPR006139">
    <property type="entry name" value="D-isomer_2_OHA_DH_cat_dom"/>
</dbReference>
<accession>A0A160MG78</accession>
<evidence type="ECO:0000256" key="2">
    <source>
        <dbReference type="ARBA" id="ARBA00023002"/>
    </source>
</evidence>
<sequence>MNRPHIVQILPMYHADGENLLNKHADVKKFTEFNEQEISDYLQIHHVDGIILRAPARITPAILDCCRQVKAISGAGVGLDNIDVGYATKKGIPVLHAPKLNSTATAEHAVSLLLAVMKKTAYFDRETRSGNFQSRDGDITLELEGKQLGLVGFGSIAQKAARILVQGFGMKAMAYVRTVNAEKQQAADRIGVELTTSIENVFTKSDVVSLHIPLTIETDKLVDYQLLSLMKERAVLINTARGGVINEEDLAEALKQNRILGAGIDVFADEPPPSDHPFFQLKQVTVSPHIGGISLEAARKTSMLIAENLIRAIQGQKLSVIANRVELTEAGKGLFS</sequence>
<dbReference type="GO" id="GO:0016616">
    <property type="term" value="F:oxidoreductase activity, acting on the CH-OH group of donors, NAD or NADP as acceptor"/>
    <property type="evidence" value="ECO:0007669"/>
    <property type="project" value="InterPro"/>
</dbReference>